<dbReference type="GO" id="GO:0015074">
    <property type="term" value="P:DNA integration"/>
    <property type="evidence" value="ECO:0007669"/>
    <property type="project" value="InterPro"/>
</dbReference>
<protein>
    <submittedName>
        <fullName evidence="3">Integrase</fullName>
    </submittedName>
</protein>
<organism evidence="3 4">
    <name type="scientific">Schaedlerella arabinosiphila</name>
    <dbReference type="NCBI Taxonomy" id="2044587"/>
    <lineage>
        <taxon>Bacteria</taxon>
        <taxon>Bacillati</taxon>
        <taxon>Bacillota</taxon>
        <taxon>Clostridia</taxon>
        <taxon>Lachnospirales</taxon>
        <taxon>Lachnospiraceae</taxon>
        <taxon>Schaedlerella</taxon>
    </lineage>
</organism>
<dbReference type="InterPro" id="IPR002104">
    <property type="entry name" value="Integrase_catalytic"/>
</dbReference>
<dbReference type="RefSeq" id="WP_125126909.1">
    <property type="nucleotide sequence ID" value="NZ_RHJS01000002.1"/>
</dbReference>
<keyword evidence="4" id="KW-1185">Reference proteome</keyword>
<dbReference type="SUPFAM" id="SSF56349">
    <property type="entry name" value="DNA breaking-rejoining enzymes"/>
    <property type="match status" value="1"/>
</dbReference>
<dbReference type="InterPro" id="IPR013762">
    <property type="entry name" value="Integrase-like_cat_sf"/>
</dbReference>
<evidence type="ECO:0000313" key="3">
    <source>
        <dbReference type="EMBL" id="RRK31178.1"/>
    </source>
</evidence>
<dbReference type="InterPro" id="IPR011010">
    <property type="entry name" value="DNA_brk_join_enz"/>
</dbReference>
<dbReference type="Proteomes" id="UP000274920">
    <property type="component" value="Unassembled WGS sequence"/>
</dbReference>
<dbReference type="AlphaFoldDB" id="A0A3R8R394"/>
<dbReference type="GO" id="GO:0003677">
    <property type="term" value="F:DNA binding"/>
    <property type="evidence" value="ECO:0007669"/>
    <property type="project" value="InterPro"/>
</dbReference>
<dbReference type="EMBL" id="RHJS01000002">
    <property type="protein sequence ID" value="RRK31178.1"/>
    <property type="molecule type" value="Genomic_DNA"/>
</dbReference>
<feature type="domain" description="Tyr recombinase" evidence="2">
    <location>
        <begin position="210"/>
        <end position="370"/>
    </location>
</feature>
<dbReference type="PROSITE" id="PS51898">
    <property type="entry name" value="TYR_RECOMBINASE"/>
    <property type="match status" value="1"/>
</dbReference>
<dbReference type="Pfam" id="PF00589">
    <property type="entry name" value="Phage_integrase"/>
    <property type="match status" value="1"/>
</dbReference>
<gene>
    <name evidence="3" type="ORF">EBB54_07215</name>
</gene>
<evidence type="ECO:0000256" key="1">
    <source>
        <dbReference type="ARBA" id="ARBA00023172"/>
    </source>
</evidence>
<name>A0A3R8R394_9FIRM</name>
<reference evidence="3" key="1">
    <citation type="submission" date="2018-10" db="EMBL/GenBank/DDBJ databases">
        <title>Schaedlerella arabinophila gen. nov. sp. nov., isolated from the mouse intestinal tract and comparative analysis with the genome of the closely related altered Schaedler flora strain ASF502.</title>
        <authorList>
            <person name="Miyake S."/>
            <person name="Soh M."/>
            <person name="Seedorf H."/>
        </authorList>
    </citation>
    <scope>NUCLEOTIDE SEQUENCE [LARGE SCALE GENOMIC DNA]</scope>
    <source>
        <strain evidence="3">DSM 106076</strain>
    </source>
</reference>
<evidence type="ECO:0000313" key="4">
    <source>
        <dbReference type="Proteomes" id="UP000274920"/>
    </source>
</evidence>
<accession>A0A3R8R394</accession>
<keyword evidence="1" id="KW-0233">DNA recombination</keyword>
<comment type="caution">
    <text evidence="3">The sequence shown here is derived from an EMBL/GenBank/DDBJ whole genome shotgun (WGS) entry which is preliminary data.</text>
</comment>
<dbReference type="GO" id="GO:0006310">
    <property type="term" value="P:DNA recombination"/>
    <property type="evidence" value="ECO:0007669"/>
    <property type="project" value="UniProtKB-KW"/>
</dbReference>
<dbReference type="Gene3D" id="1.10.443.10">
    <property type="entry name" value="Intergrase catalytic core"/>
    <property type="match status" value="1"/>
</dbReference>
<evidence type="ECO:0000259" key="2">
    <source>
        <dbReference type="PROSITE" id="PS51898"/>
    </source>
</evidence>
<sequence>MARKKKYPKLPNGYGSIKKLSGKRRNPYGIYPPATDLIAPGQYAPVKAICYVDDYMKGFAVLTAWHAGTYYPGFERTLNGFDQSRTLNSAMDNILLDYLQSARVEQNKEKTATFAEVYEGFYRDKYEDSKKTYSKASMNSTRAAFKNCAELHDKPFADLQNVIDNCPKKHSSLELILSLFHQMYAYSEKFELCEKDYSVHVKIKKAEDDEHGIPFSEDELAILWQHKEDPVVEFLLIMCYSGYRIKAYEAIEVNLKEKYFRGGVKTDAGKDRIVPIHSGIYSLVKRRTKNQDVILDVTPGTFRNRMYETLERIGIQRHTPHDARHTFSMLCEKYQVNENDRKRMLGHAFQDITNKIYGHRTVEELRREIEKIEIPVKNST</sequence>
<proteinExistence type="predicted"/>